<accession>A0A1G7EPU7</accession>
<dbReference type="Proteomes" id="UP000198748">
    <property type="component" value="Unassembled WGS sequence"/>
</dbReference>
<dbReference type="AlphaFoldDB" id="A0A1G7EPU7"/>
<feature type="chain" id="PRO_5011632004" description="Lipocalin-like domain-containing protein" evidence="1">
    <location>
        <begin position="21"/>
        <end position="157"/>
    </location>
</feature>
<dbReference type="Gene3D" id="2.40.128.270">
    <property type="match status" value="1"/>
</dbReference>
<evidence type="ECO:0008006" key="4">
    <source>
        <dbReference type="Google" id="ProtNLM"/>
    </source>
</evidence>
<keyword evidence="3" id="KW-1185">Reference proteome</keyword>
<evidence type="ECO:0000313" key="3">
    <source>
        <dbReference type="Proteomes" id="UP000198748"/>
    </source>
</evidence>
<dbReference type="RefSeq" id="WP_229212662.1">
    <property type="nucleotide sequence ID" value="NZ_FNAN01000006.1"/>
</dbReference>
<feature type="signal peptide" evidence="1">
    <location>
        <begin position="1"/>
        <end position="20"/>
    </location>
</feature>
<evidence type="ECO:0000313" key="2">
    <source>
        <dbReference type="EMBL" id="SDE65708.1"/>
    </source>
</evidence>
<protein>
    <recommendedName>
        <fullName evidence="4">Lipocalin-like domain-containing protein</fullName>
    </recommendedName>
</protein>
<dbReference type="EMBL" id="FNAN01000006">
    <property type="protein sequence ID" value="SDE65708.1"/>
    <property type="molecule type" value="Genomic_DNA"/>
</dbReference>
<name>A0A1G7EPU7_9BACT</name>
<keyword evidence="1" id="KW-0732">Signal</keyword>
<sequence length="157" mass="17347">MKRIAHLFTCFIFLALTAFECDNGKYCCDMPPCSEIASLDGTWRLDYFQNTVSSVVDRDPEISGKSVVFTFEDDKSNGTIAGHTFVNTISGAYTLGSGCTFKVTSFGGSKVGEPEWSRKAWLPSDSTGGKGIYHVTSDKLILQFDKNPEQLVFKKDK</sequence>
<dbReference type="InterPro" id="IPR038670">
    <property type="entry name" value="HslJ-like_sf"/>
</dbReference>
<organism evidence="2 3">
    <name type="scientific">Dyadobacter soli</name>
    <dbReference type="NCBI Taxonomy" id="659014"/>
    <lineage>
        <taxon>Bacteria</taxon>
        <taxon>Pseudomonadati</taxon>
        <taxon>Bacteroidota</taxon>
        <taxon>Cytophagia</taxon>
        <taxon>Cytophagales</taxon>
        <taxon>Spirosomataceae</taxon>
        <taxon>Dyadobacter</taxon>
    </lineage>
</organism>
<proteinExistence type="predicted"/>
<dbReference type="STRING" id="659014.SAMN04487996_106134"/>
<reference evidence="3" key="1">
    <citation type="submission" date="2016-10" db="EMBL/GenBank/DDBJ databases">
        <authorList>
            <person name="Varghese N."/>
            <person name="Submissions S."/>
        </authorList>
    </citation>
    <scope>NUCLEOTIDE SEQUENCE [LARGE SCALE GENOMIC DNA]</scope>
    <source>
        <strain evidence="3">DSM 25329</strain>
    </source>
</reference>
<evidence type="ECO:0000256" key="1">
    <source>
        <dbReference type="SAM" id="SignalP"/>
    </source>
</evidence>
<gene>
    <name evidence="2" type="ORF">SAMN04487996_106134</name>
</gene>